<dbReference type="EMBL" id="JBDKWZ010000017">
    <property type="protein sequence ID" value="MEN7550830.1"/>
    <property type="molecule type" value="Genomic_DNA"/>
</dbReference>
<reference evidence="1 2" key="1">
    <citation type="submission" date="2024-04" db="EMBL/GenBank/DDBJ databases">
        <title>Novel genus in family Flammeovirgaceae.</title>
        <authorList>
            <person name="Nguyen T.H."/>
            <person name="Vuong T.Q."/>
            <person name="Le H."/>
            <person name="Kim S.-G."/>
        </authorList>
    </citation>
    <scope>NUCLEOTIDE SEQUENCE [LARGE SCALE GENOMIC DNA]</scope>
    <source>
        <strain evidence="1 2">JCM 23209</strain>
    </source>
</reference>
<organism evidence="1 2">
    <name type="scientific">Rapidithrix thailandica</name>
    <dbReference type="NCBI Taxonomy" id="413964"/>
    <lineage>
        <taxon>Bacteria</taxon>
        <taxon>Pseudomonadati</taxon>
        <taxon>Bacteroidota</taxon>
        <taxon>Cytophagia</taxon>
        <taxon>Cytophagales</taxon>
        <taxon>Flammeovirgaceae</taxon>
        <taxon>Rapidithrix</taxon>
    </lineage>
</organism>
<keyword evidence="2" id="KW-1185">Reference proteome</keyword>
<gene>
    <name evidence="1" type="ORF">AAG747_23115</name>
</gene>
<dbReference type="Proteomes" id="UP001403385">
    <property type="component" value="Unassembled WGS sequence"/>
</dbReference>
<comment type="caution">
    <text evidence="1">The sequence shown here is derived from an EMBL/GenBank/DDBJ whole genome shotgun (WGS) entry which is preliminary data.</text>
</comment>
<evidence type="ECO:0000313" key="1">
    <source>
        <dbReference type="EMBL" id="MEN7550830.1"/>
    </source>
</evidence>
<evidence type="ECO:0000313" key="2">
    <source>
        <dbReference type="Proteomes" id="UP001403385"/>
    </source>
</evidence>
<accession>A0AAW9SE61</accession>
<proteinExistence type="predicted"/>
<dbReference type="AlphaFoldDB" id="A0AAW9SE61"/>
<protein>
    <recommendedName>
        <fullName evidence="3">Lipoprotein</fullName>
    </recommendedName>
</protein>
<name>A0AAW9SE61_9BACT</name>
<evidence type="ECO:0008006" key="3">
    <source>
        <dbReference type="Google" id="ProtNLM"/>
    </source>
</evidence>
<sequence>MRFSAIASLLLALVCTACFEKNREAKRQKAELECTTKTKIDGFNILFMGYFPEDASEINVRIKRGNTLVKQYSDTIPLVIDDSLRHSRWYRLNQEILLTDTVLLSIDNGETKKVYDFEYTVRPLFTMLSQNWACLFDRLTVDGSVEEGGAVIFEKEGWKILDREDFEIYYKQKR</sequence>
<dbReference type="RefSeq" id="WP_346823612.1">
    <property type="nucleotide sequence ID" value="NZ_JBDKWZ010000017.1"/>
</dbReference>